<dbReference type="OrthoDB" id="2957988at2"/>
<evidence type="ECO:0000256" key="3">
    <source>
        <dbReference type="ARBA" id="ARBA00022475"/>
    </source>
</evidence>
<dbReference type="Pfam" id="PF00358">
    <property type="entry name" value="PTS_EIIA_1"/>
    <property type="match status" value="1"/>
</dbReference>
<dbReference type="PANTHER" id="PTHR30175">
    <property type="entry name" value="PHOSPHOTRANSFERASE SYSTEM TRANSPORT PROTEIN"/>
    <property type="match status" value="1"/>
</dbReference>
<dbReference type="InterPro" id="IPR013013">
    <property type="entry name" value="PTS_EIIC_1"/>
</dbReference>
<dbReference type="InterPro" id="IPR050558">
    <property type="entry name" value="PTS_Sugar-Specific_Components"/>
</dbReference>
<dbReference type="GO" id="GO:0008982">
    <property type="term" value="F:protein-N(PI)-phosphohistidine-sugar phosphotransferase activity"/>
    <property type="evidence" value="ECO:0007669"/>
    <property type="project" value="InterPro"/>
</dbReference>
<dbReference type="GO" id="GO:0005886">
    <property type="term" value="C:plasma membrane"/>
    <property type="evidence" value="ECO:0007669"/>
    <property type="project" value="UniProtKB-SubCell"/>
</dbReference>
<feature type="transmembrane region" description="Helical" evidence="12">
    <location>
        <begin position="285"/>
        <end position="305"/>
    </location>
</feature>
<evidence type="ECO:0000256" key="1">
    <source>
        <dbReference type="ARBA" id="ARBA00004651"/>
    </source>
</evidence>
<keyword evidence="6" id="KW-0598">Phosphotransferase system</keyword>
<dbReference type="CDD" id="cd00212">
    <property type="entry name" value="PTS_IIB_glc"/>
    <property type="match status" value="1"/>
</dbReference>
<dbReference type="eggNOG" id="COG1264">
    <property type="taxonomic scope" value="Bacteria"/>
</dbReference>
<dbReference type="NCBIfam" id="TIGR01995">
    <property type="entry name" value="PTS-II-ABC-beta"/>
    <property type="match status" value="1"/>
</dbReference>
<dbReference type="PROSITE" id="PS01035">
    <property type="entry name" value="PTS_EIIB_TYPE_1_CYS"/>
    <property type="match status" value="1"/>
</dbReference>
<evidence type="ECO:0000256" key="9">
    <source>
        <dbReference type="ARBA" id="ARBA00022989"/>
    </source>
</evidence>
<reference evidence="17" key="1">
    <citation type="submission" date="2011-11" db="EMBL/GenBank/DDBJ databases">
        <title>Complete sequence of Paenibacillus terrae HPL-003.</title>
        <authorList>
            <person name="Shin S.H."/>
            <person name="Kim S."/>
            <person name="Kim J.Y."/>
        </authorList>
    </citation>
    <scope>NUCLEOTIDE SEQUENCE [LARGE SCALE GENOMIC DNA]</scope>
    <source>
        <strain evidence="17">HPL-003</strain>
    </source>
</reference>
<keyword evidence="2" id="KW-0813">Transport</keyword>
<dbReference type="GO" id="GO:0009401">
    <property type="term" value="P:phosphoenolpyruvate-dependent sugar phosphotransferase system"/>
    <property type="evidence" value="ECO:0007669"/>
    <property type="project" value="UniProtKB-KW"/>
</dbReference>
<dbReference type="PROSITE" id="PS51093">
    <property type="entry name" value="PTS_EIIA_TYPE_1"/>
    <property type="match status" value="1"/>
</dbReference>
<dbReference type="PROSITE" id="PS51103">
    <property type="entry name" value="PTS_EIIC_TYPE_1"/>
    <property type="match status" value="1"/>
</dbReference>
<dbReference type="InterPro" id="IPR011297">
    <property type="entry name" value="PTS_IIABC_b_glu"/>
</dbReference>
<evidence type="ECO:0000256" key="7">
    <source>
        <dbReference type="ARBA" id="ARBA00022692"/>
    </source>
</evidence>
<dbReference type="GO" id="GO:0016301">
    <property type="term" value="F:kinase activity"/>
    <property type="evidence" value="ECO:0007669"/>
    <property type="project" value="UniProtKB-KW"/>
</dbReference>
<dbReference type="FunFam" id="3.30.1360.60:FF:000001">
    <property type="entry name" value="PTS system glucose-specific IIBC component PtsG"/>
    <property type="match status" value="1"/>
</dbReference>
<dbReference type="InterPro" id="IPR001127">
    <property type="entry name" value="PTS_EIIA_1_perm"/>
</dbReference>
<accession>G7VYI2</accession>
<dbReference type="InterPro" id="IPR003352">
    <property type="entry name" value="PTS_EIIC"/>
</dbReference>
<dbReference type="eggNOG" id="COG2190">
    <property type="taxonomic scope" value="Bacteria"/>
</dbReference>
<dbReference type="InterPro" id="IPR036878">
    <property type="entry name" value="Glu_permease_IIB"/>
</dbReference>
<evidence type="ECO:0000256" key="5">
    <source>
        <dbReference type="ARBA" id="ARBA00022679"/>
    </source>
</evidence>
<dbReference type="NCBIfam" id="TIGR00830">
    <property type="entry name" value="PTBA"/>
    <property type="match status" value="1"/>
</dbReference>
<dbReference type="GO" id="GO:0015771">
    <property type="term" value="P:trehalose transport"/>
    <property type="evidence" value="ECO:0007669"/>
    <property type="project" value="TreeGrafter"/>
</dbReference>
<dbReference type="HOGENOM" id="CLU_012312_2_3_9"/>
<evidence type="ECO:0000256" key="4">
    <source>
        <dbReference type="ARBA" id="ARBA00022597"/>
    </source>
</evidence>
<feature type="transmembrane region" description="Helical" evidence="12">
    <location>
        <begin position="211"/>
        <end position="230"/>
    </location>
</feature>
<evidence type="ECO:0000256" key="8">
    <source>
        <dbReference type="ARBA" id="ARBA00022777"/>
    </source>
</evidence>
<proteinExistence type="predicted"/>
<feature type="transmembrane region" description="Helical" evidence="12">
    <location>
        <begin position="146"/>
        <end position="166"/>
    </location>
</feature>
<feature type="transmembrane region" description="Helical" evidence="12">
    <location>
        <begin position="384"/>
        <end position="406"/>
    </location>
</feature>
<feature type="transmembrane region" description="Helical" evidence="12">
    <location>
        <begin position="426"/>
        <end position="449"/>
    </location>
</feature>
<dbReference type="SUPFAM" id="SSF55604">
    <property type="entry name" value="Glucose permease domain IIB"/>
    <property type="match status" value="1"/>
</dbReference>
<dbReference type="AlphaFoldDB" id="G7VYI2"/>
<gene>
    <name evidence="16" type="ordered locus">HPL003_08735</name>
</gene>
<dbReference type="CDD" id="cd00210">
    <property type="entry name" value="PTS_IIA_glc"/>
    <property type="match status" value="1"/>
</dbReference>
<name>G7VYI2_PAETH</name>
<keyword evidence="7 12" id="KW-0812">Transmembrane</keyword>
<sequence>MNYKETARAILENVGGQENINDFLHCSTRLRINLKNPEKAKTEKIKAMEGVMGAVYSGGQYQVIIGNDVSYVYNELKQMANISTDESIQPNKKRDLSFKGLFESFAGLITGIFQPIIPAIAASGMLKALLLLFTSLGILTKDSQLYSLLLFIADAAFYFLPVLLAYSSAQKFKTNPYIAATLAGVLLHPKLITLLAGEVPVQIAGIPVPNISYASSVLPIILTVWLMSYVEKFAEKVSPGPVKIFLKPLIVILVMAPLALTILGPLGNYLGQGLSDGLFWIQGKIGWLTVVILSVFLPFIVMFGMHKVFYPVIFAAMVSPGYETLIHSAMLSSNMAQGAGALAVWFLAKDKKLKQVALPAGISGLFGITEPALYGVHLRLKRTLVACMIGAGSAGLFAGLVNLKAYAAVGPGIASLPMFIGAENNFTYALITMAISIIVTPIAVYFIGFNDPAAEGKTKGAAGESVQAETTQPTSKKEKLHSRLVVFSPIEGEAIPLKDVNDEAFSQEAMGKGMAIKPSKGEVVAPFDGTVETVFRTKHSIGLKSVEGIEILIHIGIDTVKLKGQHFNVVVQEGDTVKHGQLLIEFDMKAIEKAGYDTTTPVIITNSGDYLEILGYEQSGKIGAETPLITIL</sequence>
<feature type="active site" description="Phosphocysteine intermediate; for EIIB activity" evidence="11">
    <location>
        <position position="26"/>
    </location>
</feature>
<organism evidence="16 17">
    <name type="scientific">Paenibacillus terrae (strain HPL-003)</name>
    <dbReference type="NCBI Taxonomy" id="985665"/>
    <lineage>
        <taxon>Bacteria</taxon>
        <taxon>Bacillati</taxon>
        <taxon>Bacillota</taxon>
        <taxon>Bacilli</taxon>
        <taxon>Bacillales</taxon>
        <taxon>Paenibacillaceae</taxon>
        <taxon>Paenibacillus</taxon>
    </lineage>
</organism>
<evidence type="ECO:0000256" key="11">
    <source>
        <dbReference type="PROSITE-ProRule" id="PRU00421"/>
    </source>
</evidence>
<evidence type="ECO:0000259" key="14">
    <source>
        <dbReference type="PROSITE" id="PS51098"/>
    </source>
</evidence>
<dbReference type="Gene3D" id="2.70.70.10">
    <property type="entry name" value="Glucose Permease (Domain IIA)"/>
    <property type="match status" value="1"/>
</dbReference>
<dbReference type="Gene3D" id="3.30.1360.60">
    <property type="entry name" value="Glucose permease domain IIB"/>
    <property type="match status" value="1"/>
</dbReference>
<keyword evidence="10 12" id="KW-0472">Membrane</keyword>
<keyword evidence="3" id="KW-1003">Cell membrane</keyword>
<dbReference type="InterPro" id="IPR018113">
    <property type="entry name" value="PTrfase_EIIB_Cys"/>
</dbReference>
<feature type="domain" description="PTS EIIB type-1" evidence="14">
    <location>
        <begin position="4"/>
        <end position="86"/>
    </location>
</feature>
<keyword evidence="5" id="KW-0808">Transferase</keyword>
<dbReference type="GO" id="GO:0090589">
    <property type="term" value="F:protein-phosphocysteine-trehalose phosphotransferase system transporter activity"/>
    <property type="evidence" value="ECO:0007669"/>
    <property type="project" value="TreeGrafter"/>
</dbReference>
<evidence type="ECO:0000256" key="2">
    <source>
        <dbReference type="ARBA" id="ARBA00022448"/>
    </source>
</evidence>
<evidence type="ECO:0000259" key="15">
    <source>
        <dbReference type="PROSITE" id="PS51103"/>
    </source>
</evidence>
<evidence type="ECO:0000256" key="10">
    <source>
        <dbReference type="ARBA" id="ARBA00023136"/>
    </source>
</evidence>
<evidence type="ECO:0000256" key="6">
    <source>
        <dbReference type="ARBA" id="ARBA00022683"/>
    </source>
</evidence>
<dbReference type="PROSITE" id="PS00371">
    <property type="entry name" value="PTS_EIIA_TYPE_1_HIS"/>
    <property type="match status" value="1"/>
</dbReference>
<dbReference type="SUPFAM" id="SSF51261">
    <property type="entry name" value="Duplicated hybrid motif"/>
    <property type="match status" value="1"/>
</dbReference>
<dbReference type="FunFam" id="2.70.70.10:FF:000001">
    <property type="entry name" value="PTS system glucose-specific IIA component"/>
    <property type="match status" value="1"/>
</dbReference>
<dbReference type="KEGG" id="pta:HPL003_08735"/>
<evidence type="ECO:0000313" key="16">
    <source>
        <dbReference type="EMBL" id="AET58510.1"/>
    </source>
</evidence>
<dbReference type="InterPro" id="IPR011055">
    <property type="entry name" value="Dup_hybrid_motif"/>
</dbReference>
<dbReference type="RefSeq" id="WP_014279247.1">
    <property type="nucleotide sequence ID" value="NC_016641.1"/>
</dbReference>
<feature type="transmembrane region" description="Helical" evidence="12">
    <location>
        <begin position="96"/>
        <end position="113"/>
    </location>
</feature>
<dbReference type="Pfam" id="PF00367">
    <property type="entry name" value="PTS_EIIB"/>
    <property type="match status" value="1"/>
</dbReference>
<evidence type="ECO:0000259" key="13">
    <source>
        <dbReference type="PROSITE" id="PS51093"/>
    </source>
</evidence>
<keyword evidence="8" id="KW-0418">Kinase</keyword>
<dbReference type="InterPro" id="IPR001996">
    <property type="entry name" value="PTS_IIB_1"/>
</dbReference>
<feature type="domain" description="PTS EIIA type-1" evidence="13">
    <location>
        <begin position="502"/>
        <end position="606"/>
    </location>
</feature>
<comment type="subcellular location">
    <subcellularLocation>
        <location evidence="1">Cell membrane</location>
        <topology evidence="1">Multi-pass membrane protein</topology>
    </subcellularLocation>
</comment>
<feature type="transmembrane region" description="Helical" evidence="12">
    <location>
        <begin position="242"/>
        <end position="264"/>
    </location>
</feature>
<protein>
    <submittedName>
        <fullName evidence="16">PTS system, beta-glucoside-specific IIABC component</fullName>
    </submittedName>
</protein>
<dbReference type="PROSITE" id="PS51098">
    <property type="entry name" value="PTS_EIIB_TYPE_1"/>
    <property type="match status" value="1"/>
</dbReference>
<feature type="transmembrane region" description="Helical" evidence="12">
    <location>
        <begin position="178"/>
        <end position="199"/>
    </location>
</feature>
<reference key="2">
    <citation type="submission" date="2011-11" db="EMBL/GenBank/DDBJ databases">
        <authorList>
            <person name="Shin S.H."/>
            <person name="Kim S."/>
            <person name="Kim J.Y."/>
        </authorList>
    </citation>
    <scope>NUCLEOTIDE SEQUENCE</scope>
    <source>
        <strain>HPL-003</strain>
    </source>
</reference>
<keyword evidence="9 12" id="KW-1133">Transmembrane helix</keyword>
<dbReference type="Pfam" id="PF02378">
    <property type="entry name" value="PTS_EIIC"/>
    <property type="match status" value="1"/>
</dbReference>
<dbReference type="EMBL" id="CP003107">
    <property type="protein sequence ID" value="AET58510.1"/>
    <property type="molecule type" value="Genomic_DNA"/>
</dbReference>
<keyword evidence="4" id="KW-0762">Sugar transport</keyword>
<evidence type="ECO:0000256" key="12">
    <source>
        <dbReference type="SAM" id="Phobius"/>
    </source>
</evidence>
<dbReference type="PANTHER" id="PTHR30175:SF1">
    <property type="entry name" value="PTS SYSTEM ARBUTIN-, CELLOBIOSE-, AND SALICIN-SPECIFIC EIIBC COMPONENT-RELATED"/>
    <property type="match status" value="1"/>
</dbReference>
<dbReference type="STRING" id="985665.HPL003_08735"/>
<dbReference type="eggNOG" id="COG1263">
    <property type="taxonomic scope" value="Bacteria"/>
</dbReference>
<feature type="domain" description="PTS EIIC type-1" evidence="15">
    <location>
        <begin position="107"/>
        <end position="463"/>
    </location>
</feature>
<evidence type="ECO:0000313" key="17">
    <source>
        <dbReference type="Proteomes" id="UP000005876"/>
    </source>
</evidence>
<reference evidence="16 17" key="3">
    <citation type="journal article" date="2012" name="J. Bacteriol.">
        <title>Genome Sequence of Paenibacillus terrae HPL-003, a Xylanase-Producing Bacterium Isolated from Soil Found in Forest Residue.</title>
        <authorList>
            <person name="Shin S.H."/>
            <person name="Kim S."/>
            <person name="Kim J.Y."/>
            <person name="Song H.Y."/>
            <person name="Cho S.J."/>
            <person name="Kim D.R."/>
            <person name="Lee K.I."/>
            <person name="Lim H.K."/>
            <person name="Park N.J."/>
            <person name="Hwang I.T."/>
            <person name="Yang K.S."/>
        </authorList>
    </citation>
    <scope>NUCLEOTIDE SEQUENCE [LARGE SCALE GENOMIC DNA]</scope>
    <source>
        <strain evidence="16 17">HPL-003</strain>
    </source>
</reference>
<dbReference type="Proteomes" id="UP000005876">
    <property type="component" value="Chromosome"/>
</dbReference>